<dbReference type="PRINTS" id="PR02008">
    <property type="entry name" value="RCMTFAMILY"/>
</dbReference>
<feature type="binding site" evidence="5">
    <location>
        <position position="291"/>
    </location>
    <ligand>
        <name>S-adenosyl-L-methionine</name>
        <dbReference type="ChEBI" id="CHEBI:59789"/>
    </ligand>
</feature>
<reference evidence="7 8" key="1">
    <citation type="submission" date="2021-06" db="EMBL/GenBank/DDBJ databases">
        <title>Complete genome of Haloferula helveola possessing various polysaccharide degrading enzymes.</title>
        <authorList>
            <person name="Takami H."/>
            <person name="Huang C."/>
            <person name="Hamasaki K."/>
        </authorList>
    </citation>
    <scope>NUCLEOTIDE SEQUENCE [LARGE SCALE GENOMIC DNA]</scope>
    <source>
        <strain evidence="7 8">CN-1</strain>
    </source>
</reference>
<dbReference type="Gene3D" id="3.40.50.150">
    <property type="entry name" value="Vaccinia Virus protein VP39"/>
    <property type="match status" value="1"/>
</dbReference>
<dbReference type="PROSITE" id="PS51686">
    <property type="entry name" value="SAM_MT_RSMB_NOP"/>
    <property type="match status" value="1"/>
</dbReference>
<keyword evidence="2 5" id="KW-0808">Transferase</keyword>
<name>A0ABM7RPL9_9BACT</name>
<dbReference type="CDD" id="cd02440">
    <property type="entry name" value="AdoMet_MTases"/>
    <property type="match status" value="1"/>
</dbReference>
<evidence type="ECO:0000256" key="4">
    <source>
        <dbReference type="ARBA" id="ARBA00022884"/>
    </source>
</evidence>
<dbReference type="Pfam" id="PF01189">
    <property type="entry name" value="Methyltr_RsmB-F"/>
    <property type="match status" value="1"/>
</dbReference>
<dbReference type="InterPro" id="IPR023267">
    <property type="entry name" value="RCMT"/>
</dbReference>
<evidence type="ECO:0000313" key="8">
    <source>
        <dbReference type="Proteomes" id="UP001374893"/>
    </source>
</evidence>
<feature type="binding site" evidence="5">
    <location>
        <position position="247"/>
    </location>
    <ligand>
        <name>S-adenosyl-L-methionine</name>
        <dbReference type="ChEBI" id="CHEBI:59789"/>
    </ligand>
</feature>
<dbReference type="InterPro" id="IPR029063">
    <property type="entry name" value="SAM-dependent_MTases_sf"/>
</dbReference>
<evidence type="ECO:0000256" key="5">
    <source>
        <dbReference type="PROSITE-ProRule" id="PRU01023"/>
    </source>
</evidence>
<comment type="caution">
    <text evidence="5">Lacks conserved residue(s) required for the propagation of feature annotation.</text>
</comment>
<dbReference type="GO" id="GO:0032259">
    <property type="term" value="P:methylation"/>
    <property type="evidence" value="ECO:0007669"/>
    <property type="project" value="UniProtKB-KW"/>
</dbReference>
<dbReference type="PANTHER" id="PTHR22807">
    <property type="entry name" value="NOP2 YEAST -RELATED NOL1/NOP2/FMU SUN DOMAIN-CONTAINING"/>
    <property type="match status" value="1"/>
</dbReference>
<dbReference type="EMBL" id="AP024702">
    <property type="protein sequence ID" value="BCX50008.1"/>
    <property type="molecule type" value="Genomic_DNA"/>
</dbReference>
<feature type="domain" description="SAM-dependent MTase RsmB/NOP-type" evidence="6">
    <location>
        <begin position="136"/>
        <end position="391"/>
    </location>
</feature>
<dbReference type="RefSeq" id="WP_338686884.1">
    <property type="nucleotide sequence ID" value="NZ_AP024702.1"/>
</dbReference>
<proteinExistence type="inferred from homology"/>
<protein>
    <submittedName>
        <fullName evidence="7">RNA methyltransferase</fullName>
    </submittedName>
</protein>
<dbReference type="InterPro" id="IPR054728">
    <property type="entry name" value="RsmB-like_ferredoxin"/>
</dbReference>
<keyword evidence="4 5" id="KW-0694">RNA-binding</keyword>
<dbReference type="PANTHER" id="PTHR22807:SF53">
    <property type="entry name" value="RIBOSOMAL RNA SMALL SUBUNIT METHYLTRANSFERASE B-RELATED"/>
    <property type="match status" value="1"/>
</dbReference>
<dbReference type="SUPFAM" id="SSF53335">
    <property type="entry name" value="S-adenosyl-L-methionine-dependent methyltransferases"/>
    <property type="match status" value="1"/>
</dbReference>
<comment type="similarity">
    <text evidence="5">Belongs to the class I-like SAM-binding methyltransferase superfamily. RsmB/NOP family.</text>
</comment>
<evidence type="ECO:0000256" key="3">
    <source>
        <dbReference type="ARBA" id="ARBA00022691"/>
    </source>
</evidence>
<dbReference type="Pfam" id="PF22458">
    <property type="entry name" value="RsmF-B_ferredox"/>
    <property type="match status" value="1"/>
</dbReference>
<evidence type="ECO:0000256" key="1">
    <source>
        <dbReference type="ARBA" id="ARBA00022603"/>
    </source>
</evidence>
<keyword evidence="1 5" id="KW-0489">Methyltransferase</keyword>
<dbReference type="Proteomes" id="UP001374893">
    <property type="component" value="Chromosome"/>
</dbReference>
<gene>
    <name evidence="7" type="primary">rsmB_2</name>
    <name evidence="7" type="ORF">HAHE_39160</name>
</gene>
<evidence type="ECO:0000313" key="7">
    <source>
        <dbReference type="EMBL" id="BCX50008.1"/>
    </source>
</evidence>
<dbReference type="InterPro" id="IPR001678">
    <property type="entry name" value="MeTrfase_RsmB-F_NOP2_dom"/>
</dbReference>
<dbReference type="GO" id="GO:0008168">
    <property type="term" value="F:methyltransferase activity"/>
    <property type="evidence" value="ECO:0007669"/>
    <property type="project" value="UniProtKB-KW"/>
</dbReference>
<organism evidence="7 8">
    <name type="scientific">Haloferula helveola</name>
    <dbReference type="NCBI Taxonomy" id="490095"/>
    <lineage>
        <taxon>Bacteria</taxon>
        <taxon>Pseudomonadati</taxon>
        <taxon>Verrucomicrobiota</taxon>
        <taxon>Verrucomicrobiia</taxon>
        <taxon>Verrucomicrobiales</taxon>
        <taxon>Verrucomicrobiaceae</taxon>
        <taxon>Haloferula</taxon>
    </lineage>
</organism>
<feature type="active site" description="Nucleophile" evidence="5">
    <location>
        <position position="344"/>
    </location>
</feature>
<dbReference type="InterPro" id="IPR049560">
    <property type="entry name" value="MeTrfase_RsmB-F_NOP2_cat"/>
</dbReference>
<evidence type="ECO:0000256" key="2">
    <source>
        <dbReference type="ARBA" id="ARBA00022679"/>
    </source>
</evidence>
<keyword evidence="3 5" id="KW-0949">S-adenosyl-L-methionine</keyword>
<sequence length="391" mass="44623">MRIHRPLAEACLPLLDSVFDRNEVLDRVMGQAFRENRKWGKRDRHFVAESVWEVVRWKRVFSFLADTEDPAGWLAAFWQQSGYECPEWWQWEGATLEEMAERRAALGEQPRAVRESYPDWLDTRAEEEIGDSWSSIASALNRKAPVFLRVNRAESGRAEVREWLNEQGVGCSEVAEAPDALKLDDSLPRALFQDPRFEIQDGGSQLIAPFLDIQPGMRVIDACAGAGGKTLHLASLMQGKGEIVALDVSQRRLDELWRRAKRAGLRNLKVEKWSDMGLSKWTGWADRVLIDAPCSGLGTIRRQPDLKWRLDEKGLGKVIRVQRRLLDHYPELLRAGGSFVYATCSVLPSENETQIGNLLERDGRWETEASRAVHPGEHDFDGFFMARLRAR</sequence>
<evidence type="ECO:0000259" key="6">
    <source>
        <dbReference type="PROSITE" id="PS51686"/>
    </source>
</evidence>
<accession>A0ABM7RPL9</accession>
<keyword evidence="8" id="KW-1185">Reference proteome</keyword>